<dbReference type="Pfam" id="PF00385">
    <property type="entry name" value="Chromo"/>
    <property type="match status" value="1"/>
</dbReference>
<evidence type="ECO:0000259" key="3">
    <source>
        <dbReference type="PROSITE" id="PS50994"/>
    </source>
</evidence>
<dbReference type="GO" id="GO:0005634">
    <property type="term" value="C:nucleus"/>
    <property type="evidence" value="ECO:0007669"/>
    <property type="project" value="UniProtKB-SubCell"/>
</dbReference>
<accession>A0AAV7QGG8</accession>
<dbReference type="PANTHER" id="PTHR46585:SF1">
    <property type="entry name" value="CHROMO DOMAIN-CONTAINING PROTEIN"/>
    <property type="match status" value="1"/>
</dbReference>
<protein>
    <recommendedName>
        <fullName evidence="6">Integrase catalytic domain-containing protein</fullName>
    </recommendedName>
</protein>
<feature type="domain" description="Integrase catalytic" evidence="3">
    <location>
        <begin position="326"/>
        <end position="501"/>
    </location>
</feature>
<evidence type="ECO:0000313" key="4">
    <source>
        <dbReference type="EMBL" id="KAJ1138774.1"/>
    </source>
</evidence>
<dbReference type="PANTHER" id="PTHR46585">
    <property type="entry name" value="INTEGRASE CORE DOMAIN CONTAINING PROTEIN"/>
    <property type="match status" value="1"/>
</dbReference>
<dbReference type="Proteomes" id="UP001066276">
    <property type="component" value="Chromosome 6"/>
</dbReference>
<dbReference type="InterPro" id="IPR016197">
    <property type="entry name" value="Chromo-like_dom_sf"/>
</dbReference>
<comment type="caution">
    <text evidence="4">The sequence shown here is derived from an EMBL/GenBank/DDBJ whole genome shotgun (WGS) entry which is preliminary data.</text>
</comment>
<dbReference type="Pfam" id="PF00665">
    <property type="entry name" value="rve"/>
    <property type="match status" value="1"/>
</dbReference>
<dbReference type="Gene3D" id="2.40.50.40">
    <property type="match status" value="1"/>
</dbReference>
<feature type="domain" description="Chromo" evidence="2">
    <location>
        <begin position="594"/>
        <end position="634"/>
    </location>
</feature>
<dbReference type="InterPro" id="IPR036397">
    <property type="entry name" value="RNaseH_sf"/>
</dbReference>
<evidence type="ECO:0008006" key="6">
    <source>
        <dbReference type="Google" id="ProtNLM"/>
    </source>
</evidence>
<dbReference type="Gene3D" id="3.30.420.10">
    <property type="entry name" value="Ribonuclease H-like superfamily/Ribonuclease H"/>
    <property type="match status" value="1"/>
</dbReference>
<dbReference type="SUPFAM" id="SSF54160">
    <property type="entry name" value="Chromo domain-like"/>
    <property type="match status" value="1"/>
</dbReference>
<dbReference type="AlphaFoldDB" id="A0AAV7QGG8"/>
<comment type="subcellular location">
    <subcellularLocation>
        <location evidence="1">Nucleus</location>
    </subcellularLocation>
</comment>
<name>A0AAV7QGG8_PLEWA</name>
<proteinExistence type="predicted"/>
<dbReference type="InterPro" id="IPR023780">
    <property type="entry name" value="Chromo_domain"/>
</dbReference>
<dbReference type="EMBL" id="JANPWB010000010">
    <property type="protein sequence ID" value="KAJ1138774.1"/>
    <property type="molecule type" value="Genomic_DNA"/>
</dbReference>
<evidence type="ECO:0000313" key="5">
    <source>
        <dbReference type="Proteomes" id="UP001066276"/>
    </source>
</evidence>
<dbReference type="SUPFAM" id="SSF53098">
    <property type="entry name" value="Ribonuclease H-like"/>
    <property type="match status" value="1"/>
</dbReference>
<dbReference type="InterPro" id="IPR000953">
    <property type="entry name" value="Chromo/chromo_shadow_dom"/>
</dbReference>
<reference evidence="4" key="1">
    <citation type="journal article" date="2022" name="bioRxiv">
        <title>Sequencing and chromosome-scale assembly of the giantPleurodeles waltlgenome.</title>
        <authorList>
            <person name="Brown T."/>
            <person name="Elewa A."/>
            <person name="Iarovenko S."/>
            <person name="Subramanian E."/>
            <person name="Araus A.J."/>
            <person name="Petzold A."/>
            <person name="Susuki M."/>
            <person name="Suzuki K.-i.T."/>
            <person name="Hayashi T."/>
            <person name="Toyoda A."/>
            <person name="Oliveira C."/>
            <person name="Osipova E."/>
            <person name="Leigh N.D."/>
            <person name="Simon A."/>
            <person name="Yun M.H."/>
        </authorList>
    </citation>
    <scope>NUCLEOTIDE SEQUENCE</scope>
    <source>
        <strain evidence="4">20211129_DDA</strain>
        <tissue evidence="4">Liver</tissue>
    </source>
</reference>
<dbReference type="GO" id="GO:0003676">
    <property type="term" value="F:nucleic acid binding"/>
    <property type="evidence" value="ECO:0007669"/>
    <property type="project" value="InterPro"/>
</dbReference>
<dbReference type="InterPro" id="IPR001584">
    <property type="entry name" value="Integrase_cat-core"/>
</dbReference>
<sequence length="634" mass="72205">MRCITASLGFLSPSAPLLRPGTTFRGWDPIRQPRSSLLPAPIQSDLRILRCLVLVVPHHRVNSQGKTGKQMNIRVVYGLSAVKKSVHCDMMKVLAAAVLEIRYAAEPCSKLDRMHGMCPPFDKRMVEREGIPGIEVQDVYELQPGYICIGRLIFVLVKERIAEIQPVTLRCLNISEPSALLQCNCHECIAKWCINGRLNASVKCWALDKDHKRKLRLSPETGVHEALENMTVDYLTNKGSALSYLELYELLNYISILSVQSYRRGEREVMSRAIESIAIKISMFVSLRGVGSFGGSEALFRRARAENESVKRASVKTWLAGEEAYSLHKPVRRRFKRRSTVVNAQLDYQWQADIISLQDLAQHNDGAMYILTVIDVLSKYAYAAALNDKSGTSVTAAFKDIFASGRVPQKLQTDAGKEFLNKHFQKLLDQNAVQHFVTHTEVKAAVVERFNRTLKSKMWRYFTANNTYRYVDVLKAFIDVYNATYHRTIKMAPVKVTRDNSLTVWRTVYGGRLTQKVKKPDLKEGAHVRVSKLKGVFTKGYQQTFSDEIFIVESVQFKEGVYIYRLKDYAGEEVSGVFYTEELQEVPYDPNRVYRVEKVLKRKGSGARRQALVKWRGWPEKFNSWVLASSLHGV</sequence>
<dbReference type="PROSITE" id="PS50994">
    <property type="entry name" value="INTEGRASE"/>
    <property type="match status" value="1"/>
</dbReference>
<dbReference type="InterPro" id="IPR012337">
    <property type="entry name" value="RNaseH-like_sf"/>
</dbReference>
<dbReference type="GO" id="GO:0015074">
    <property type="term" value="P:DNA integration"/>
    <property type="evidence" value="ECO:0007669"/>
    <property type="project" value="InterPro"/>
</dbReference>
<gene>
    <name evidence="4" type="ORF">NDU88_005155</name>
</gene>
<organism evidence="4 5">
    <name type="scientific">Pleurodeles waltl</name>
    <name type="common">Iberian ribbed newt</name>
    <dbReference type="NCBI Taxonomy" id="8319"/>
    <lineage>
        <taxon>Eukaryota</taxon>
        <taxon>Metazoa</taxon>
        <taxon>Chordata</taxon>
        <taxon>Craniata</taxon>
        <taxon>Vertebrata</taxon>
        <taxon>Euteleostomi</taxon>
        <taxon>Amphibia</taxon>
        <taxon>Batrachia</taxon>
        <taxon>Caudata</taxon>
        <taxon>Salamandroidea</taxon>
        <taxon>Salamandridae</taxon>
        <taxon>Pleurodelinae</taxon>
        <taxon>Pleurodeles</taxon>
    </lineage>
</organism>
<evidence type="ECO:0000256" key="1">
    <source>
        <dbReference type="ARBA" id="ARBA00004123"/>
    </source>
</evidence>
<dbReference type="PROSITE" id="PS50013">
    <property type="entry name" value="CHROMO_2"/>
    <property type="match status" value="1"/>
</dbReference>
<evidence type="ECO:0000259" key="2">
    <source>
        <dbReference type="PROSITE" id="PS50013"/>
    </source>
</evidence>
<keyword evidence="5" id="KW-1185">Reference proteome</keyword>